<organism evidence="1 2">
    <name type="scientific">Nonomuraea rosea</name>
    <dbReference type="NCBI Taxonomy" id="638574"/>
    <lineage>
        <taxon>Bacteria</taxon>
        <taxon>Bacillati</taxon>
        <taxon>Actinomycetota</taxon>
        <taxon>Actinomycetes</taxon>
        <taxon>Streptosporangiales</taxon>
        <taxon>Streptosporangiaceae</taxon>
        <taxon>Nonomuraea</taxon>
    </lineage>
</organism>
<dbReference type="Proteomes" id="UP001500630">
    <property type="component" value="Unassembled WGS sequence"/>
</dbReference>
<sequence length="119" mass="12858">MAHLNITNLHCVKTRDGFGGGGDELDIFLKIDGGAERHVSGPHRLDKSRNDENVTLNIHEPFRTEVLVRLRERNGALGGANDLDLGIQDIGPALQSARDLSFSGNNGRVVYTARIGVSA</sequence>
<reference evidence="2" key="1">
    <citation type="journal article" date="2019" name="Int. J. Syst. Evol. Microbiol.">
        <title>The Global Catalogue of Microorganisms (GCM) 10K type strain sequencing project: providing services to taxonomists for standard genome sequencing and annotation.</title>
        <authorList>
            <consortium name="The Broad Institute Genomics Platform"/>
            <consortium name="The Broad Institute Genome Sequencing Center for Infectious Disease"/>
            <person name="Wu L."/>
            <person name="Ma J."/>
        </authorList>
    </citation>
    <scope>NUCLEOTIDE SEQUENCE [LARGE SCALE GENOMIC DNA]</scope>
    <source>
        <strain evidence="2">JCM 17326</strain>
    </source>
</reference>
<dbReference type="RefSeq" id="WP_345575779.1">
    <property type="nucleotide sequence ID" value="NZ_BAABDQ010000046.1"/>
</dbReference>
<protein>
    <submittedName>
        <fullName evidence="1">Uncharacterized protein</fullName>
    </submittedName>
</protein>
<comment type="caution">
    <text evidence="1">The sequence shown here is derived from an EMBL/GenBank/DDBJ whole genome shotgun (WGS) entry which is preliminary data.</text>
</comment>
<dbReference type="EMBL" id="BAABDQ010000046">
    <property type="protein sequence ID" value="GAA3610771.1"/>
    <property type="molecule type" value="Genomic_DNA"/>
</dbReference>
<evidence type="ECO:0000313" key="2">
    <source>
        <dbReference type="Proteomes" id="UP001500630"/>
    </source>
</evidence>
<evidence type="ECO:0000313" key="1">
    <source>
        <dbReference type="EMBL" id="GAA3610771.1"/>
    </source>
</evidence>
<name>A0ABP6ZP27_9ACTN</name>
<accession>A0ABP6ZP27</accession>
<keyword evidence="2" id="KW-1185">Reference proteome</keyword>
<gene>
    <name evidence="1" type="ORF">GCM10022419_114730</name>
</gene>
<proteinExistence type="predicted"/>